<sequence length="53" mass="5382">MSGAVVGFTKCVARPEQSGATTPCATSATSGACDKYFAEPTLCPYLSSSACKE</sequence>
<keyword evidence="2" id="KW-1185">Reference proteome</keyword>
<evidence type="ECO:0000313" key="2">
    <source>
        <dbReference type="Proteomes" id="UP000199365"/>
    </source>
</evidence>
<dbReference type="EMBL" id="FNKX01000003">
    <property type="protein sequence ID" value="SDR59971.1"/>
    <property type="molecule type" value="Genomic_DNA"/>
</dbReference>
<dbReference type="Proteomes" id="UP000199365">
    <property type="component" value="Unassembled WGS sequence"/>
</dbReference>
<accession>A0A1H1KCB8</accession>
<organism evidence="1 2">
    <name type="scientific">Paraburkholderia tuberum</name>
    <dbReference type="NCBI Taxonomy" id="157910"/>
    <lineage>
        <taxon>Bacteria</taxon>
        <taxon>Pseudomonadati</taxon>
        <taxon>Pseudomonadota</taxon>
        <taxon>Betaproteobacteria</taxon>
        <taxon>Burkholderiales</taxon>
        <taxon>Burkholderiaceae</taxon>
        <taxon>Paraburkholderia</taxon>
    </lineage>
</organism>
<dbReference type="STRING" id="157910.SAMN05445850_7047"/>
<dbReference type="RefSeq" id="WP_167368800.1">
    <property type="nucleotide sequence ID" value="NZ_FNKX01000003.1"/>
</dbReference>
<protein>
    <submittedName>
        <fullName evidence="1">Uncharacterized protein</fullName>
    </submittedName>
</protein>
<name>A0A1H1KCB8_9BURK</name>
<reference evidence="2" key="1">
    <citation type="submission" date="2016-10" db="EMBL/GenBank/DDBJ databases">
        <authorList>
            <person name="Varghese N."/>
            <person name="Submissions S."/>
        </authorList>
    </citation>
    <scope>NUCLEOTIDE SEQUENCE [LARGE SCALE GENOMIC DNA]</scope>
    <source>
        <strain evidence="2">DUS833</strain>
    </source>
</reference>
<proteinExistence type="predicted"/>
<gene>
    <name evidence="1" type="ORF">SAMN05445850_7047</name>
</gene>
<evidence type="ECO:0000313" key="1">
    <source>
        <dbReference type="EMBL" id="SDR59971.1"/>
    </source>
</evidence>
<dbReference type="AlphaFoldDB" id="A0A1H1KCB8"/>